<evidence type="ECO:0008006" key="3">
    <source>
        <dbReference type="Google" id="ProtNLM"/>
    </source>
</evidence>
<name>A0A1F5SGI3_9BACT</name>
<organism evidence="1 2">
    <name type="scientific">Candidatus Falkowbacteria bacterium RIFOXYA2_FULL_47_19</name>
    <dbReference type="NCBI Taxonomy" id="1797994"/>
    <lineage>
        <taxon>Bacteria</taxon>
        <taxon>Candidatus Falkowiibacteriota</taxon>
    </lineage>
</organism>
<reference evidence="1 2" key="1">
    <citation type="journal article" date="2016" name="Nat. Commun.">
        <title>Thousands of microbial genomes shed light on interconnected biogeochemical processes in an aquifer system.</title>
        <authorList>
            <person name="Anantharaman K."/>
            <person name="Brown C.T."/>
            <person name="Hug L.A."/>
            <person name="Sharon I."/>
            <person name="Castelle C.J."/>
            <person name="Probst A.J."/>
            <person name="Thomas B.C."/>
            <person name="Singh A."/>
            <person name="Wilkins M.J."/>
            <person name="Karaoz U."/>
            <person name="Brodie E.L."/>
            <person name="Williams K.H."/>
            <person name="Hubbard S.S."/>
            <person name="Banfield J.F."/>
        </authorList>
    </citation>
    <scope>NUCLEOTIDE SEQUENCE [LARGE SCALE GENOMIC DNA]</scope>
</reference>
<dbReference type="AlphaFoldDB" id="A0A1F5SGI3"/>
<gene>
    <name evidence="1" type="ORF">A2227_01115</name>
</gene>
<evidence type="ECO:0000313" key="1">
    <source>
        <dbReference type="EMBL" id="OGF25784.1"/>
    </source>
</evidence>
<sequence length="235" mass="27676">MSEFKNVFIQPENVNATIWKFLDFTKFLSLLETRSLYFARSDMLPDPHEGIYGKFGKIHRPVIGSAVDPGRQRLYDNYKKIRESVFLNCWHENEHESAAMWDLYLKSNEGIAIRSTFGKLIGCFENDHRPAVHIGRVRYLDYQKEKLPDDNELYPFMYKRKSFAHENEIRALIYDEKEAEKSGIFIPVDVTRLIEKIYVAPTAESWIHDLVVSLTKKYELNIEVIKSRLFDDPVF</sequence>
<dbReference type="STRING" id="1797994.A2227_01115"/>
<dbReference type="Proteomes" id="UP000178367">
    <property type="component" value="Unassembled WGS sequence"/>
</dbReference>
<proteinExistence type="predicted"/>
<comment type="caution">
    <text evidence="1">The sequence shown here is derived from an EMBL/GenBank/DDBJ whole genome shotgun (WGS) entry which is preliminary data.</text>
</comment>
<dbReference type="EMBL" id="MFGB01000020">
    <property type="protein sequence ID" value="OGF25784.1"/>
    <property type="molecule type" value="Genomic_DNA"/>
</dbReference>
<accession>A0A1F5SGI3</accession>
<protein>
    <recommendedName>
        <fullName evidence="3">DUF2971 domain-containing protein</fullName>
    </recommendedName>
</protein>
<evidence type="ECO:0000313" key="2">
    <source>
        <dbReference type="Proteomes" id="UP000178367"/>
    </source>
</evidence>